<reference evidence="2" key="1">
    <citation type="submission" date="2021-05" db="EMBL/GenBank/DDBJ databases">
        <authorList>
            <person name="Tigano A."/>
        </authorList>
    </citation>
    <scope>NUCLEOTIDE SEQUENCE</scope>
</reference>
<dbReference type="OrthoDB" id="10493522at2759"/>
<sequence length="80" mass="8923">MTISSDFHRTHNIPDEIARPTGSPWIVNGDSGKNRGGGLCIYVHDGWCNNSTVLDRHCSPDLEFMSSTNKAHKEDHHHLA</sequence>
<evidence type="ECO:0000313" key="3">
    <source>
        <dbReference type="Proteomes" id="UP000677803"/>
    </source>
</evidence>
<accession>A0A8S4AMR0</accession>
<organism evidence="2 3">
    <name type="scientific">Menidia menidia</name>
    <name type="common">Atlantic silverside</name>
    <dbReference type="NCBI Taxonomy" id="238744"/>
    <lineage>
        <taxon>Eukaryota</taxon>
        <taxon>Metazoa</taxon>
        <taxon>Chordata</taxon>
        <taxon>Craniata</taxon>
        <taxon>Vertebrata</taxon>
        <taxon>Euteleostomi</taxon>
        <taxon>Actinopterygii</taxon>
        <taxon>Neopterygii</taxon>
        <taxon>Teleostei</taxon>
        <taxon>Neoteleostei</taxon>
        <taxon>Acanthomorphata</taxon>
        <taxon>Ovalentaria</taxon>
        <taxon>Atherinomorphae</taxon>
        <taxon>Atheriniformes</taxon>
        <taxon>Atherinopsidae</taxon>
        <taxon>Menidiinae</taxon>
        <taxon>Menidia</taxon>
    </lineage>
</organism>
<dbReference type="Proteomes" id="UP000677803">
    <property type="component" value="Unassembled WGS sequence"/>
</dbReference>
<feature type="compositionally biased region" description="Basic and acidic residues" evidence="1">
    <location>
        <begin position="1"/>
        <end position="18"/>
    </location>
</feature>
<keyword evidence="3" id="KW-1185">Reference proteome</keyword>
<dbReference type="AlphaFoldDB" id="A0A8S4AMR0"/>
<evidence type="ECO:0000256" key="1">
    <source>
        <dbReference type="SAM" id="MobiDB-lite"/>
    </source>
</evidence>
<evidence type="ECO:0000313" key="2">
    <source>
        <dbReference type="EMBL" id="CAG5871610.1"/>
    </source>
</evidence>
<name>A0A8S4AMR0_9TELE</name>
<protein>
    <submittedName>
        <fullName evidence="2">(Atlantic silverside) hypothetical protein</fullName>
    </submittedName>
</protein>
<dbReference type="EMBL" id="CAJRST010004446">
    <property type="protein sequence ID" value="CAG5871610.1"/>
    <property type="molecule type" value="Genomic_DNA"/>
</dbReference>
<feature type="region of interest" description="Disordered" evidence="1">
    <location>
        <begin position="1"/>
        <end position="29"/>
    </location>
</feature>
<comment type="caution">
    <text evidence="2">The sequence shown here is derived from an EMBL/GenBank/DDBJ whole genome shotgun (WGS) entry which is preliminary data.</text>
</comment>
<gene>
    <name evidence="2" type="ORF">MMEN_LOCUS4922</name>
</gene>
<proteinExistence type="predicted"/>